<evidence type="ECO:0000313" key="3">
    <source>
        <dbReference type="Proteomes" id="UP000006526"/>
    </source>
</evidence>
<dbReference type="Proteomes" id="UP000006526">
    <property type="component" value="Segment"/>
</dbReference>
<gene>
    <name evidence="2" type="ORF">SSSM5_085</name>
</gene>
<reference evidence="2 3" key="1">
    <citation type="journal article" date="2010" name="Environ. Microbiol.">
        <title>Genomic analysis of oceanic cyanobacterial myoviruses compared with T4-like myoviruses from diverse hosts and environments.</title>
        <authorList>
            <person name="Sullivan M.B."/>
            <person name="Huang K.H."/>
            <person name="Ignacio-Espinoza J.C."/>
            <person name="Berlin A.M."/>
            <person name="Kelly L."/>
            <person name="Weigele P.R."/>
            <person name="DeFrancesco A.S."/>
            <person name="Kern S.E."/>
            <person name="Thompson L.R."/>
            <person name="Young S."/>
            <person name="Yandava C."/>
            <person name="Fu R."/>
            <person name="Krastins B."/>
            <person name="Chase M."/>
            <person name="Sarracino D."/>
            <person name="Osburne M.S."/>
            <person name="Henn M.R."/>
            <person name="Chisholm S.W."/>
        </authorList>
    </citation>
    <scope>NUCLEOTIDE SEQUENCE [LARGE SCALE GENOMIC DNA]</scope>
    <source>
        <strain evidence="2">8102-12</strain>
    </source>
</reference>
<feature type="region of interest" description="Disordered" evidence="1">
    <location>
        <begin position="44"/>
        <end position="67"/>
    </location>
</feature>
<proteinExistence type="predicted"/>
<evidence type="ECO:0000313" key="2">
    <source>
        <dbReference type="EMBL" id="ADO97985.1"/>
    </source>
</evidence>
<dbReference type="KEGG" id="vg:10329280"/>
<protein>
    <submittedName>
        <fullName evidence="2">Uncharacterized protein</fullName>
    </submittedName>
</protein>
<keyword evidence="3" id="KW-1185">Reference proteome</keyword>
<accession>E3SKC5</accession>
<dbReference type="EMBL" id="GU071097">
    <property type="protein sequence ID" value="ADO97985.1"/>
    <property type="molecule type" value="Genomic_DNA"/>
</dbReference>
<dbReference type="RefSeq" id="YP_004324688.1">
    <property type="nucleotide sequence ID" value="NC_015289.1"/>
</dbReference>
<organism evidence="2 3">
    <name type="scientific">Synechococcus phage S-SSM5</name>
    <dbReference type="NCBI Taxonomy" id="445685"/>
    <lineage>
        <taxon>Viruses</taxon>
        <taxon>Duplodnaviria</taxon>
        <taxon>Heunggongvirae</taxon>
        <taxon>Uroviricota</taxon>
        <taxon>Caudoviricetes</taxon>
        <taxon>Pantevenvirales</taxon>
        <taxon>Kyanoviridae</taxon>
        <taxon>Glaucusvirus</taxon>
        <taxon>Glaucusvirus ssm5</taxon>
    </lineage>
</organism>
<dbReference type="GeneID" id="10329280"/>
<evidence type="ECO:0000256" key="1">
    <source>
        <dbReference type="SAM" id="MobiDB-lite"/>
    </source>
</evidence>
<name>E3SKC5_9CAUD</name>
<sequence>MLRMAVFLCPLNVKIGHYPNLQRFPDALNIIRVILNGVYKKISETKNGPQDPRRKTRCSCMGNRATD</sequence>